<accession>A0A811VJ44</accession>
<dbReference type="Proteomes" id="UP000606786">
    <property type="component" value="Unassembled WGS sequence"/>
</dbReference>
<sequence>MPTTQPPSKPLQPLPTHAAKLPYLLTQTAAAPRASAIHTCCDGLCSQHTALRFGTAPPPIAWMASLAAAAGTDLRQTSREFVN</sequence>
<dbReference type="AlphaFoldDB" id="A0A811VJ44"/>
<name>A0A811VJ44_CERCA</name>
<comment type="caution">
    <text evidence="1">The sequence shown here is derived from an EMBL/GenBank/DDBJ whole genome shotgun (WGS) entry which is preliminary data.</text>
</comment>
<evidence type="ECO:0000313" key="1">
    <source>
        <dbReference type="EMBL" id="CAD7014163.1"/>
    </source>
</evidence>
<organism evidence="1 2">
    <name type="scientific">Ceratitis capitata</name>
    <name type="common">Mediterranean fruit fly</name>
    <name type="synonym">Tephritis capitata</name>
    <dbReference type="NCBI Taxonomy" id="7213"/>
    <lineage>
        <taxon>Eukaryota</taxon>
        <taxon>Metazoa</taxon>
        <taxon>Ecdysozoa</taxon>
        <taxon>Arthropoda</taxon>
        <taxon>Hexapoda</taxon>
        <taxon>Insecta</taxon>
        <taxon>Pterygota</taxon>
        <taxon>Neoptera</taxon>
        <taxon>Endopterygota</taxon>
        <taxon>Diptera</taxon>
        <taxon>Brachycera</taxon>
        <taxon>Muscomorpha</taxon>
        <taxon>Tephritoidea</taxon>
        <taxon>Tephritidae</taxon>
        <taxon>Ceratitis</taxon>
        <taxon>Ceratitis</taxon>
    </lineage>
</organism>
<evidence type="ECO:0000313" key="2">
    <source>
        <dbReference type="Proteomes" id="UP000606786"/>
    </source>
</evidence>
<gene>
    <name evidence="1" type="ORF">CCAP1982_LOCUS22169</name>
</gene>
<keyword evidence="2" id="KW-1185">Reference proteome</keyword>
<reference evidence="1" key="1">
    <citation type="submission" date="2020-11" db="EMBL/GenBank/DDBJ databases">
        <authorList>
            <person name="Whitehead M."/>
        </authorList>
    </citation>
    <scope>NUCLEOTIDE SEQUENCE</scope>
    <source>
        <strain evidence="1">EGII</strain>
    </source>
</reference>
<protein>
    <submittedName>
        <fullName evidence="1">(Mediterranean fruit fly) hypothetical protein</fullName>
    </submittedName>
</protein>
<proteinExistence type="predicted"/>
<dbReference type="EMBL" id="CAJHJT010000056">
    <property type="protein sequence ID" value="CAD7014163.1"/>
    <property type="molecule type" value="Genomic_DNA"/>
</dbReference>